<evidence type="ECO:0000256" key="3">
    <source>
        <dbReference type="ARBA" id="ARBA00023015"/>
    </source>
</evidence>
<dbReference type="GO" id="GO:0005634">
    <property type="term" value="C:nucleus"/>
    <property type="evidence" value="ECO:0007669"/>
    <property type="project" value="UniProtKB-SubCell"/>
</dbReference>
<dbReference type="PRINTS" id="PR00367">
    <property type="entry name" value="ETHRSPELEMNT"/>
</dbReference>
<feature type="domain" description="AP2/ERF" evidence="9">
    <location>
        <begin position="302"/>
        <end position="359"/>
    </location>
</feature>
<keyword evidence="5" id="KW-0804">Transcription</keyword>
<evidence type="ECO:0000256" key="2">
    <source>
        <dbReference type="ARBA" id="ARBA00022737"/>
    </source>
</evidence>
<evidence type="ECO:0000259" key="9">
    <source>
        <dbReference type="PROSITE" id="PS51032"/>
    </source>
</evidence>
<comment type="similarity">
    <text evidence="7">Belongs to the AP2/ERF transcription factor family. AP2 subfamily.</text>
</comment>
<evidence type="ECO:0000313" key="11">
    <source>
        <dbReference type="Proteomes" id="UP000036987"/>
    </source>
</evidence>
<evidence type="ECO:0000256" key="5">
    <source>
        <dbReference type="ARBA" id="ARBA00023163"/>
    </source>
</evidence>
<dbReference type="PANTHER" id="PTHR32467:SF142">
    <property type="entry name" value="FLORAL HOMEOTIC PROTEIN APETALA 2"/>
    <property type="match status" value="1"/>
</dbReference>
<organism evidence="10 11">
    <name type="scientific">Zostera marina</name>
    <name type="common">Eelgrass</name>
    <dbReference type="NCBI Taxonomy" id="29655"/>
    <lineage>
        <taxon>Eukaryota</taxon>
        <taxon>Viridiplantae</taxon>
        <taxon>Streptophyta</taxon>
        <taxon>Embryophyta</taxon>
        <taxon>Tracheophyta</taxon>
        <taxon>Spermatophyta</taxon>
        <taxon>Magnoliopsida</taxon>
        <taxon>Liliopsida</taxon>
        <taxon>Zosteraceae</taxon>
        <taxon>Zostera</taxon>
    </lineage>
</organism>
<dbReference type="FunFam" id="3.30.730.10:FF:000002">
    <property type="entry name" value="AP2-like ethylene-responsive transcription factor"/>
    <property type="match status" value="1"/>
</dbReference>
<reference evidence="11" key="1">
    <citation type="journal article" date="2016" name="Nature">
        <title>The genome of the seagrass Zostera marina reveals angiosperm adaptation to the sea.</title>
        <authorList>
            <person name="Olsen J.L."/>
            <person name="Rouze P."/>
            <person name="Verhelst B."/>
            <person name="Lin Y.-C."/>
            <person name="Bayer T."/>
            <person name="Collen J."/>
            <person name="Dattolo E."/>
            <person name="De Paoli E."/>
            <person name="Dittami S."/>
            <person name="Maumus F."/>
            <person name="Michel G."/>
            <person name="Kersting A."/>
            <person name="Lauritano C."/>
            <person name="Lohaus R."/>
            <person name="Toepel M."/>
            <person name="Tonon T."/>
            <person name="Vanneste K."/>
            <person name="Amirebrahimi M."/>
            <person name="Brakel J."/>
            <person name="Bostroem C."/>
            <person name="Chovatia M."/>
            <person name="Grimwood J."/>
            <person name="Jenkins J.W."/>
            <person name="Jueterbock A."/>
            <person name="Mraz A."/>
            <person name="Stam W.T."/>
            <person name="Tice H."/>
            <person name="Bornberg-Bauer E."/>
            <person name="Green P.J."/>
            <person name="Pearson G.A."/>
            <person name="Procaccini G."/>
            <person name="Duarte C.M."/>
            <person name="Schmutz J."/>
            <person name="Reusch T.B.H."/>
            <person name="Van de Peer Y."/>
        </authorList>
    </citation>
    <scope>NUCLEOTIDE SEQUENCE [LARGE SCALE GENOMIC DNA]</scope>
    <source>
        <strain evidence="11">cv. Finnish</strain>
    </source>
</reference>
<keyword evidence="4" id="KW-0238">DNA-binding</keyword>
<dbReference type="GO" id="GO:0003700">
    <property type="term" value="F:DNA-binding transcription factor activity"/>
    <property type="evidence" value="ECO:0007669"/>
    <property type="project" value="InterPro"/>
</dbReference>
<protein>
    <recommendedName>
        <fullName evidence="9">AP2/ERF domain-containing protein</fullName>
    </recommendedName>
</protein>
<dbReference type="OMA" id="NEMHRYE"/>
<evidence type="ECO:0000313" key="10">
    <source>
        <dbReference type="EMBL" id="KMZ69420.1"/>
    </source>
</evidence>
<dbReference type="SUPFAM" id="SSF54171">
    <property type="entry name" value="DNA-binding domain"/>
    <property type="match status" value="2"/>
</dbReference>
<dbReference type="FunFam" id="3.30.730.10:FF:000004">
    <property type="entry name" value="AP2-like ethylene-responsive transcription factor"/>
    <property type="match status" value="1"/>
</dbReference>
<dbReference type="SMART" id="SM00380">
    <property type="entry name" value="AP2"/>
    <property type="match status" value="2"/>
</dbReference>
<feature type="compositionally biased region" description="Acidic residues" evidence="8">
    <location>
        <begin position="61"/>
        <end position="76"/>
    </location>
</feature>
<feature type="domain" description="AP2/ERF" evidence="9">
    <location>
        <begin position="210"/>
        <end position="266"/>
    </location>
</feature>
<dbReference type="GO" id="GO:0009909">
    <property type="term" value="P:regulation of flower development"/>
    <property type="evidence" value="ECO:0007669"/>
    <property type="project" value="UniProtKB-ARBA"/>
</dbReference>
<keyword evidence="6" id="KW-0539">Nucleus</keyword>
<name>A0A0K9PMF5_ZOSMR</name>
<dbReference type="PANTHER" id="PTHR32467">
    <property type="entry name" value="AP2-LIKE ETHYLENE-RESPONSIVE TRANSCRIPTION FACTOR"/>
    <property type="match status" value="1"/>
</dbReference>
<dbReference type="Gene3D" id="3.30.730.10">
    <property type="entry name" value="AP2/ERF domain"/>
    <property type="match status" value="2"/>
</dbReference>
<dbReference type="STRING" id="29655.A0A0K9PMF5"/>
<dbReference type="InterPro" id="IPR036955">
    <property type="entry name" value="AP2/ERF_dom_sf"/>
</dbReference>
<comment type="subcellular location">
    <subcellularLocation>
        <location evidence="1">Nucleus</location>
    </subcellularLocation>
</comment>
<evidence type="ECO:0000256" key="7">
    <source>
        <dbReference type="ARBA" id="ARBA00037973"/>
    </source>
</evidence>
<accession>A0A0K9PMF5</accession>
<dbReference type="GO" id="GO:0003677">
    <property type="term" value="F:DNA binding"/>
    <property type="evidence" value="ECO:0007669"/>
    <property type="project" value="UniProtKB-KW"/>
</dbReference>
<evidence type="ECO:0000256" key="6">
    <source>
        <dbReference type="ARBA" id="ARBA00023242"/>
    </source>
</evidence>
<sequence length="578" mass="63651">MWDLNAPVDQRREEEDAEMSCVRQNSNIFTAAEKGNGASGSPASMATENEDSESSAVVIEASEDARDDEEEEEGAEENTAAFALSGIGKRGGGGGCKKIFGFSIANEDDEERPLSGETGDPVIVTHQFFPVDNYLGEMGSSKQAKVVTGCGSSSRNTSNGQLPQAHWVGVKFCHDGGNEGGKKAATPAVEVSVSQPIKKSRRGPRSRSSQYRGVTFYRRTGRWESHIWDCGKQVYLGGFDTANAAARAYDRAAIKFRGVEADINFSLDDYEDDLKKMGDLTKEEFVHVLRRQSTGFPRGSSKYRGVTLHKCGRWEARMGQFLGKKYVYLGLFETEAEAARAYDKAAIKTSGKDAVTNFDPSIYENELNSAGSSNTDHDLVLSLGASGSKTSYTTKSTDQITSTPFQMDWGWNFQSNPSSKYEDKRKLVEEETRRNYPYFQSPNPIKQNETTLDYQQQSRRAGDAAIFQIIPQHFIPPNYHHQRPSGSGEGGLLSLAIGDEQGQTNAYHIQQHQQLQHLPRQPVWRNNWPTPTAGGSLPHLPPMFATAAAASSGFPSQTAPPPNWLQKNGFHSNIMRPT</sequence>
<keyword evidence="3" id="KW-0805">Transcription regulation</keyword>
<feature type="region of interest" description="Disordered" evidence="8">
    <location>
        <begin position="1"/>
        <end position="78"/>
    </location>
</feature>
<evidence type="ECO:0000256" key="1">
    <source>
        <dbReference type="ARBA" id="ARBA00004123"/>
    </source>
</evidence>
<dbReference type="InterPro" id="IPR016177">
    <property type="entry name" value="DNA-bd_dom_sf"/>
</dbReference>
<keyword evidence="11" id="KW-1185">Reference proteome</keyword>
<dbReference type="PROSITE" id="PS51032">
    <property type="entry name" value="AP2_ERF"/>
    <property type="match status" value="2"/>
</dbReference>
<dbReference type="OrthoDB" id="207175at2759"/>
<dbReference type="AlphaFoldDB" id="A0A0K9PMF5"/>
<comment type="caution">
    <text evidence="10">The sequence shown here is derived from an EMBL/GenBank/DDBJ whole genome shotgun (WGS) entry which is preliminary data.</text>
</comment>
<keyword evidence="2" id="KW-0677">Repeat</keyword>
<dbReference type="InterPro" id="IPR001471">
    <property type="entry name" value="AP2/ERF_dom"/>
</dbReference>
<proteinExistence type="inferred from homology"/>
<gene>
    <name evidence="10" type="ORF">ZOSMA_214G00080</name>
</gene>
<evidence type="ECO:0000256" key="8">
    <source>
        <dbReference type="SAM" id="MobiDB-lite"/>
    </source>
</evidence>
<dbReference type="Proteomes" id="UP000036987">
    <property type="component" value="Unassembled WGS sequence"/>
</dbReference>
<feature type="region of interest" description="Disordered" evidence="8">
    <location>
        <begin position="552"/>
        <end position="578"/>
    </location>
</feature>
<dbReference type="Pfam" id="PF00847">
    <property type="entry name" value="AP2"/>
    <property type="match status" value="2"/>
</dbReference>
<dbReference type="EMBL" id="LFYR01000769">
    <property type="protein sequence ID" value="KMZ69420.1"/>
    <property type="molecule type" value="Genomic_DNA"/>
</dbReference>
<evidence type="ECO:0000256" key="4">
    <source>
        <dbReference type="ARBA" id="ARBA00023125"/>
    </source>
</evidence>
<dbReference type="CDD" id="cd00018">
    <property type="entry name" value="AP2"/>
    <property type="match status" value="2"/>
</dbReference>